<dbReference type="EMBL" id="KL198006">
    <property type="protein sequence ID" value="KDQ31616.1"/>
    <property type="molecule type" value="Genomic_DNA"/>
</dbReference>
<protein>
    <submittedName>
        <fullName evidence="2">Uncharacterized protein</fullName>
    </submittedName>
</protein>
<proteinExistence type="predicted"/>
<evidence type="ECO:0000313" key="3">
    <source>
        <dbReference type="Proteomes" id="UP000027073"/>
    </source>
</evidence>
<dbReference type="InParanoid" id="A0A067P6T1"/>
<accession>A0A067P6T1</accession>
<gene>
    <name evidence="2" type="ORF">PLEOSDRAFT_1102575</name>
</gene>
<dbReference type="Proteomes" id="UP000027073">
    <property type="component" value="Unassembled WGS sequence"/>
</dbReference>
<dbReference type="HOGENOM" id="CLU_1732237_0_0_1"/>
<evidence type="ECO:0000313" key="2">
    <source>
        <dbReference type="EMBL" id="KDQ31616.1"/>
    </source>
</evidence>
<reference evidence="3" key="1">
    <citation type="journal article" date="2014" name="Proc. Natl. Acad. Sci. U.S.A.">
        <title>Extensive sampling of basidiomycete genomes demonstrates inadequacy of the white-rot/brown-rot paradigm for wood decay fungi.</title>
        <authorList>
            <person name="Riley R."/>
            <person name="Salamov A.A."/>
            <person name="Brown D.W."/>
            <person name="Nagy L.G."/>
            <person name="Floudas D."/>
            <person name="Held B.W."/>
            <person name="Levasseur A."/>
            <person name="Lombard V."/>
            <person name="Morin E."/>
            <person name="Otillar R."/>
            <person name="Lindquist E.A."/>
            <person name="Sun H."/>
            <person name="LaButti K.M."/>
            <person name="Schmutz J."/>
            <person name="Jabbour D."/>
            <person name="Luo H."/>
            <person name="Baker S.E."/>
            <person name="Pisabarro A.G."/>
            <person name="Walton J.D."/>
            <person name="Blanchette R.A."/>
            <person name="Henrissat B."/>
            <person name="Martin F."/>
            <person name="Cullen D."/>
            <person name="Hibbett D.S."/>
            <person name="Grigoriev I.V."/>
        </authorList>
    </citation>
    <scope>NUCLEOTIDE SEQUENCE [LARGE SCALE GENOMIC DNA]</scope>
    <source>
        <strain evidence="3">PC15</strain>
    </source>
</reference>
<feature type="compositionally biased region" description="Basic residues" evidence="1">
    <location>
        <begin position="125"/>
        <end position="141"/>
    </location>
</feature>
<organism evidence="2 3">
    <name type="scientific">Pleurotus ostreatus (strain PC15)</name>
    <name type="common">Oyster mushroom</name>
    <dbReference type="NCBI Taxonomy" id="1137138"/>
    <lineage>
        <taxon>Eukaryota</taxon>
        <taxon>Fungi</taxon>
        <taxon>Dikarya</taxon>
        <taxon>Basidiomycota</taxon>
        <taxon>Agaricomycotina</taxon>
        <taxon>Agaricomycetes</taxon>
        <taxon>Agaricomycetidae</taxon>
        <taxon>Agaricales</taxon>
        <taxon>Pleurotineae</taxon>
        <taxon>Pleurotaceae</taxon>
        <taxon>Pleurotus</taxon>
    </lineage>
</organism>
<dbReference type="VEuPathDB" id="FungiDB:PLEOSDRAFT_1102575"/>
<sequence length="151" mass="16523">MRTQTQTALRTLAATPLNSPTTRVIELSTARLLLPTPSPDNPHARTTAPSPLELSFQGRKPVPSKGFNAYELGDLSIRPLAGDTHSTTQSHPNAYPSPQISTPQQICYKRKGKPENTGKTTRTATLRKRGKGNRSYRRQTALKHPDGLDGL</sequence>
<feature type="compositionally biased region" description="Polar residues" evidence="1">
    <location>
        <begin position="84"/>
        <end position="105"/>
    </location>
</feature>
<feature type="region of interest" description="Disordered" evidence="1">
    <location>
        <begin position="35"/>
        <end position="60"/>
    </location>
</feature>
<evidence type="ECO:0000256" key="1">
    <source>
        <dbReference type="SAM" id="MobiDB-lite"/>
    </source>
</evidence>
<name>A0A067P6T1_PLEO1</name>
<feature type="region of interest" description="Disordered" evidence="1">
    <location>
        <begin position="80"/>
        <end position="151"/>
    </location>
</feature>
<dbReference type="AlphaFoldDB" id="A0A067P6T1"/>